<dbReference type="InterPro" id="IPR013520">
    <property type="entry name" value="Ribonucl_H"/>
</dbReference>
<dbReference type="CDD" id="cd06127">
    <property type="entry name" value="DEDDh"/>
    <property type="match status" value="1"/>
</dbReference>
<evidence type="ECO:0000313" key="3">
    <source>
        <dbReference type="EMBL" id="MEO3716155.1"/>
    </source>
</evidence>
<reference evidence="3" key="2">
    <citation type="submission" date="2024-05" db="EMBL/GenBank/DDBJ databases">
        <authorList>
            <person name="Wolfe A."/>
        </authorList>
    </citation>
    <scope>NUCLEOTIDE SEQUENCE</scope>
    <source>
        <strain evidence="3">UMB1064</strain>
    </source>
</reference>
<feature type="compositionally biased region" description="Basic residues" evidence="1">
    <location>
        <begin position="18"/>
        <end position="29"/>
    </location>
</feature>
<feature type="compositionally biased region" description="Basic residues" evidence="1">
    <location>
        <begin position="215"/>
        <end position="226"/>
    </location>
</feature>
<gene>
    <name evidence="3" type="ORF">QP460_000915</name>
</gene>
<dbReference type="SUPFAM" id="SSF53098">
    <property type="entry name" value="Ribonuclease H-like"/>
    <property type="match status" value="1"/>
</dbReference>
<keyword evidence="3" id="KW-0378">Hydrolase</keyword>
<feature type="region of interest" description="Disordered" evidence="1">
    <location>
        <begin position="1"/>
        <end position="78"/>
    </location>
</feature>
<comment type="caution">
    <text evidence="3">The sequence shown here is derived from an EMBL/GenBank/DDBJ whole genome shotgun (WGS) entry which is preliminary data.</text>
</comment>
<dbReference type="SMART" id="SM00479">
    <property type="entry name" value="EXOIII"/>
    <property type="match status" value="1"/>
</dbReference>
<evidence type="ECO:0000259" key="2">
    <source>
        <dbReference type="SMART" id="SM00479"/>
    </source>
</evidence>
<keyword evidence="3" id="KW-0540">Nuclease</keyword>
<name>A0AAW9SUU6_CORAY</name>
<protein>
    <submittedName>
        <fullName evidence="3">Exonuclease domain-containing protein</fullName>
    </submittedName>
</protein>
<dbReference type="InterPro" id="IPR036397">
    <property type="entry name" value="RNaseH_sf"/>
</dbReference>
<evidence type="ECO:0000313" key="4">
    <source>
        <dbReference type="Proteomes" id="UP001223646"/>
    </source>
</evidence>
<feature type="compositionally biased region" description="Low complexity" evidence="1">
    <location>
        <begin position="30"/>
        <end position="78"/>
    </location>
</feature>
<keyword evidence="3" id="KW-0269">Exonuclease</keyword>
<dbReference type="RefSeq" id="WP_284827144.1">
    <property type="nucleotide sequence ID" value="NZ_JASOOY020000003.1"/>
</dbReference>
<dbReference type="Gene3D" id="3.40.50.10190">
    <property type="entry name" value="BRCT domain"/>
    <property type="match status" value="1"/>
</dbReference>
<proteinExistence type="predicted"/>
<feature type="domain" description="Exonuclease" evidence="2">
    <location>
        <begin position="104"/>
        <end position="304"/>
    </location>
</feature>
<reference evidence="3" key="1">
    <citation type="submission" date="2023-05" db="EMBL/GenBank/DDBJ databases">
        <authorList>
            <person name="Du J."/>
        </authorList>
    </citation>
    <scope>NUCLEOTIDE SEQUENCE</scope>
    <source>
        <strain evidence="3">UMB1064</strain>
    </source>
</reference>
<dbReference type="AlphaFoldDB" id="A0AAW9SUU6"/>
<dbReference type="InterPro" id="IPR012337">
    <property type="entry name" value="RNaseH-like_sf"/>
</dbReference>
<dbReference type="Gene3D" id="3.30.420.10">
    <property type="entry name" value="Ribonuclease H-like superfamily/Ribonuclease H"/>
    <property type="match status" value="1"/>
</dbReference>
<dbReference type="GO" id="GO:0003676">
    <property type="term" value="F:nucleic acid binding"/>
    <property type="evidence" value="ECO:0007669"/>
    <property type="project" value="InterPro"/>
</dbReference>
<dbReference type="Pfam" id="PF00929">
    <property type="entry name" value="RNase_T"/>
    <property type="match status" value="1"/>
</dbReference>
<dbReference type="Proteomes" id="UP001223646">
    <property type="component" value="Unassembled WGS sequence"/>
</dbReference>
<organism evidence="3 4">
    <name type="scientific">Corynebacterium amycolatum</name>
    <dbReference type="NCBI Taxonomy" id="43765"/>
    <lineage>
        <taxon>Bacteria</taxon>
        <taxon>Bacillati</taxon>
        <taxon>Actinomycetota</taxon>
        <taxon>Actinomycetes</taxon>
        <taxon>Mycobacteriales</taxon>
        <taxon>Corynebacteriaceae</taxon>
        <taxon>Corynebacterium</taxon>
    </lineage>
</organism>
<dbReference type="GO" id="GO:0004527">
    <property type="term" value="F:exonuclease activity"/>
    <property type="evidence" value="ECO:0007669"/>
    <property type="project" value="UniProtKB-KW"/>
</dbReference>
<dbReference type="InterPro" id="IPR036420">
    <property type="entry name" value="BRCT_dom_sf"/>
</dbReference>
<accession>A0AAW9SUU6</accession>
<feature type="compositionally biased region" description="Basic and acidic residues" evidence="1">
    <location>
        <begin position="1"/>
        <end position="11"/>
    </location>
</feature>
<dbReference type="EMBL" id="JASOOY020000003">
    <property type="protein sequence ID" value="MEO3716155.1"/>
    <property type="molecule type" value="Genomic_DNA"/>
</dbReference>
<evidence type="ECO:0000256" key="1">
    <source>
        <dbReference type="SAM" id="MobiDB-lite"/>
    </source>
</evidence>
<feature type="region of interest" description="Disordered" evidence="1">
    <location>
        <begin position="205"/>
        <end position="226"/>
    </location>
</feature>
<sequence>MTESARDERKATGASSQTKRRRRNRRRSQRASGAGAKTPPTAAATAQSSTATTTSTAPDAATPAAATTDTATTSATTTTTVTAETAATKAADEHKQFSSAEDAPYAIVSIQATGIHPKTSRLVSLGVSTADSSGNIVDTWHVVINPTEDPGPTHLHGLEPADFEGAPKFGVIQAKLAHALDGRTLVAHNAPLVWGFIVAEAKRARRQANRERSARNKRGRRRTRTRVARIPAPARIADTLETARRQGKRLDDARLRAVARAYGLDVPSPEASIAGISVPERVRTLDDVTTTLALFRAQGGLDEGTTLNMYTPDQLREDIVGLQRSTVRVDAMEAPRPVENPGRYTPGRKLATGMEFVVAPEVSLDPDELIAAGVRAGLAYSEKVTRESSVLVCNRPADVTPDQLTGKAMHAHRKDIPIVSDEAFLRLVGEMEK</sequence>